<feature type="signal peptide" evidence="1">
    <location>
        <begin position="1"/>
        <end position="23"/>
    </location>
</feature>
<dbReference type="PANTHER" id="PTHR30069">
    <property type="entry name" value="TONB-DEPENDENT OUTER MEMBRANE RECEPTOR"/>
    <property type="match status" value="1"/>
</dbReference>
<dbReference type="GO" id="GO:0009279">
    <property type="term" value="C:cell outer membrane"/>
    <property type="evidence" value="ECO:0007669"/>
    <property type="project" value="TreeGrafter"/>
</dbReference>
<organism evidence="3">
    <name type="scientific">uncultured Acidobacteriota bacterium</name>
    <dbReference type="NCBI Taxonomy" id="171953"/>
    <lineage>
        <taxon>Bacteria</taxon>
        <taxon>Pseudomonadati</taxon>
        <taxon>Acidobacteriota</taxon>
        <taxon>environmental samples</taxon>
    </lineage>
</organism>
<gene>
    <name evidence="3" type="ORF">HGMM_F21E04C25</name>
</gene>
<dbReference type="GO" id="GO:0015344">
    <property type="term" value="F:siderophore uptake transmembrane transporter activity"/>
    <property type="evidence" value="ECO:0007669"/>
    <property type="project" value="TreeGrafter"/>
</dbReference>
<keyword evidence="1" id="KW-0732">Signal</keyword>
<dbReference type="GO" id="GO:0044718">
    <property type="term" value="P:siderophore transmembrane transport"/>
    <property type="evidence" value="ECO:0007669"/>
    <property type="project" value="TreeGrafter"/>
</dbReference>
<sequence length="958" mass="109477">MRERWLGLALALLLSAPSLPLFAQEITGHINGRVTDEKGDPVPGVKVTLTSPVLMGERTTATSELGTYAFTALPPGLYTLKFEASGFKTLIRTDIEVRVGFTATINVKLEVAAIEESVTVIGETPILDVSATQVGVNYTERLLKELPTARDIWVTLAMTPGVTMIGRHDVGGATAGTQTAYRNYGARGQNWPNIDGVITAEGSEAAGFYYDYGAFTEMQIVAASNSAEVPVPGTFINTVIKTGTNEFHGDFYVDYEREGWNSDNVRGRSYRLPTGVSLPLVDMGIPRAAKIKLYNDWNANAGGRIIRDKLWWFASWRDQRNHAGALGWVSPKGERDLFPTRLQNQTIKLTYQLTPKNTIHWFAQGGRKMQPYRNWLAPAPDRFTSPDAVANQDSWSWAGKIQWVSTLTPRVLLDVNVGHMGYDWPQRPYSNRPRYRDFNNSLFQIGPPEGAFFLNEQRRWQWQGHLSWRVDNFLRGSHNLKFGVWRLFEARRRTEYGVWAGNAQDVVYWFRGCTGVAPNLSCDTATPVEIRQYNYPWFFHHGLHTTSFFVQDGWEVGRHVRLNLGMRLDSYRNFWRDQKQPAGRFQQEHVIPKNDDVLSWTSVAPRLGFVWDLFGDTKTVIRLSYGRYYFNPSTDIVAAVNPSTLTYKRFAWNDKNGDRDWSPDELTLIAVVGGQNRTLDPNVQHPYTDEFTAGIERELMRDLSVRFNIVRKFEKNRWTSFPLHAPFSAYAVPVTVTDPGRDGRAGTSDDRQITLYDIDDAARLANPRFLIATNPAYQNNFTAYEIEVFKRMSRRWMLITGYTIEKLNGWTEGINDQYPTNPNALLNSARHTWEWLYKLQEIYELPWGFQFSTVFKHQRGDPYRRTFAATLPKLRTVTVFAEGFDSGLRLPNVNLWDLRIMKRFRIAERHRVDVMGDLFNVLNANTPLAVVTTTGARFGQPTRILGPRVFRLAFRYSF</sequence>
<proteinExistence type="predicted"/>
<evidence type="ECO:0000256" key="1">
    <source>
        <dbReference type="SAM" id="SignalP"/>
    </source>
</evidence>
<name>H5SFF1_9BACT</name>
<dbReference type="SUPFAM" id="SSF56935">
    <property type="entry name" value="Porins"/>
    <property type="match status" value="1"/>
</dbReference>
<dbReference type="Gene3D" id="2.60.40.1120">
    <property type="entry name" value="Carboxypeptidase-like, regulatory domain"/>
    <property type="match status" value="1"/>
</dbReference>
<accession>H5SFF1</accession>
<reference evidence="3" key="2">
    <citation type="journal article" date="2012" name="PLoS ONE">
        <title>A Deeply Branching Thermophilic Bacterium with an Ancient Acetyl-CoA Pathway Dominates a Subsurface Ecosystem.</title>
        <authorList>
            <person name="Takami H."/>
            <person name="Noguchi H."/>
            <person name="Takaki Y."/>
            <person name="Uchiyama I."/>
            <person name="Toyoda A."/>
            <person name="Nishi S."/>
            <person name="Chee G.-J."/>
            <person name="Arai W."/>
            <person name="Nunoura T."/>
            <person name="Itoh T."/>
            <person name="Hattori M."/>
            <person name="Takai K."/>
        </authorList>
    </citation>
    <scope>NUCLEOTIDE SEQUENCE</scope>
</reference>
<dbReference type="EMBL" id="AP011702">
    <property type="protein sequence ID" value="BAL54887.1"/>
    <property type="molecule type" value="Genomic_DNA"/>
</dbReference>
<dbReference type="Pfam" id="PF13620">
    <property type="entry name" value="CarboxypepD_reg"/>
    <property type="match status" value="1"/>
</dbReference>
<dbReference type="AlphaFoldDB" id="H5SFF1"/>
<feature type="domain" description="TonB-dependent transporter Oar-like beta-barrel" evidence="2">
    <location>
        <begin position="343"/>
        <end position="848"/>
    </location>
</feature>
<dbReference type="InterPro" id="IPR039426">
    <property type="entry name" value="TonB-dep_rcpt-like"/>
</dbReference>
<evidence type="ECO:0000313" key="3">
    <source>
        <dbReference type="EMBL" id="BAL54887.1"/>
    </source>
</evidence>
<dbReference type="PANTHER" id="PTHR30069:SF46">
    <property type="entry name" value="OAR PROTEIN"/>
    <property type="match status" value="1"/>
</dbReference>
<feature type="chain" id="PRO_5003597633" evidence="1">
    <location>
        <begin position="24"/>
        <end position="958"/>
    </location>
</feature>
<dbReference type="SUPFAM" id="SSF49464">
    <property type="entry name" value="Carboxypeptidase regulatory domain-like"/>
    <property type="match status" value="1"/>
</dbReference>
<reference evidence="3" key="1">
    <citation type="journal article" date="2005" name="Environ. Microbiol.">
        <title>Genetic and functional properties of uncultivated thermophilic crenarchaeotes from a subsurface gold mine as revealed by analysis of genome fragments.</title>
        <authorList>
            <person name="Nunoura T."/>
            <person name="Hirayama H."/>
            <person name="Takami H."/>
            <person name="Oida H."/>
            <person name="Nishi S."/>
            <person name="Shimamura S."/>
            <person name="Suzuki Y."/>
            <person name="Inagaki F."/>
            <person name="Takai K."/>
            <person name="Nealson K.H."/>
            <person name="Horikoshi K."/>
        </authorList>
    </citation>
    <scope>NUCLEOTIDE SEQUENCE</scope>
</reference>
<dbReference type="InterPro" id="IPR008969">
    <property type="entry name" value="CarboxyPept-like_regulatory"/>
</dbReference>
<dbReference type="InterPro" id="IPR057601">
    <property type="entry name" value="Oar-like_b-barrel"/>
</dbReference>
<dbReference type="Pfam" id="PF25183">
    <property type="entry name" value="OMP_b-brl_4"/>
    <property type="match status" value="1"/>
</dbReference>
<evidence type="ECO:0000259" key="2">
    <source>
        <dbReference type="Pfam" id="PF25183"/>
    </source>
</evidence>
<protein>
    <submittedName>
        <fullName evidence="3">Hypothetical conserved protein</fullName>
    </submittedName>
</protein>